<keyword evidence="9" id="KW-1185">Reference proteome</keyword>
<dbReference type="GO" id="GO:0005834">
    <property type="term" value="C:heterotrimeric G-protein complex"/>
    <property type="evidence" value="ECO:0007669"/>
    <property type="project" value="InterPro"/>
</dbReference>
<dbReference type="Gene3D" id="4.10.260.10">
    <property type="entry name" value="Transducin (heterotrimeric G protein), gamma chain"/>
    <property type="match status" value="1"/>
</dbReference>
<keyword evidence="3" id="KW-1003">Cell membrane</keyword>
<keyword evidence="4" id="KW-0472">Membrane</keyword>
<dbReference type="PROSITE" id="PS50058">
    <property type="entry name" value="G_PROTEIN_GAMMA"/>
    <property type="match status" value="1"/>
</dbReference>
<evidence type="ECO:0000256" key="3">
    <source>
        <dbReference type="ARBA" id="ARBA00022475"/>
    </source>
</evidence>
<protein>
    <recommendedName>
        <fullName evidence="7">G protein gamma domain-containing protein</fullName>
    </recommendedName>
</protein>
<evidence type="ECO:0000313" key="9">
    <source>
        <dbReference type="Proteomes" id="UP001328107"/>
    </source>
</evidence>
<feature type="non-terminal residue" evidence="8">
    <location>
        <position position="1"/>
    </location>
</feature>
<evidence type="ECO:0000256" key="5">
    <source>
        <dbReference type="ARBA" id="ARBA00023224"/>
    </source>
</evidence>
<dbReference type="GO" id="GO:0031681">
    <property type="term" value="F:G-protein beta-subunit binding"/>
    <property type="evidence" value="ECO:0007669"/>
    <property type="project" value="InterPro"/>
</dbReference>
<evidence type="ECO:0000256" key="1">
    <source>
        <dbReference type="ARBA" id="ARBA00004236"/>
    </source>
</evidence>
<gene>
    <name evidence="8" type="ORF">PMAYCL1PPCAC_01002</name>
</gene>
<dbReference type="InterPro" id="IPR036284">
    <property type="entry name" value="GGL_sf"/>
</dbReference>
<evidence type="ECO:0000256" key="6">
    <source>
        <dbReference type="SAM" id="MobiDB-lite"/>
    </source>
</evidence>
<dbReference type="PANTHER" id="PTHR13809">
    <property type="entry name" value="GUANINE NUCLEOTIDE-BINDING PROTEIN GAMMA SUBUNIT"/>
    <property type="match status" value="1"/>
</dbReference>
<dbReference type="SUPFAM" id="SSF48670">
    <property type="entry name" value="Transducin (heterotrimeric G protein), gamma chain"/>
    <property type="match status" value="1"/>
</dbReference>
<proteinExistence type="inferred from homology"/>
<dbReference type="AlphaFoldDB" id="A0AAN4Z3P3"/>
<dbReference type="SMART" id="SM00224">
    <property type="entry name" value="GGL"/>
    <property type="match status" value="1"/>
</dbReference>
<dbReference type="Proteomes" id="UP001328107">
    <property type="component" value="Unassembled WGS sequence"/>
</dbReference>
<keyword evidence="5" id="KW-0807">Transducer</keyword>
<dbReference type="InterPro" id="IPR001770">
    <property type="entry name" value="G-protein_gamma"/>
</dbReference>
<dbReference type="InterPro" id="IPR015898">
    <property type="entry name" value="G-protein_gamma-like_dom"/>
</dbReference>
<evidence type="ECO:0000313" key="8">
    <source>
        <dbReference type="EMBL" id="GMR30807.1"/>
    </source>
</evidence>
<dbReference type="EMBL" id="BTRK01000001">
    <property type="protein sequence ID" value="GMR30807.1"/>
    <property type="molecule type" value="Genomic_DNA"/>
</dbReference>
<name>A0AAN4Z3P3_9BILA</name>
<dbReference type="SMART" id="SM01224">
    <property type="entry name" value="G_gamma"/>
    <property type="match status" value="1"/>
</dbReference>
<feature type="domain" description="G protein gamma" evidence="7">
    <location>
        <begin position="2"/>
        <end position="68"/>
    </location>
</feature>
<dbReference type="GO" id="GO:0007186">
    <property type="term" value="P:G protein-coupled receptor signaling pathway"/>
    <property type="evidence" value="ECO:0007669"/>
    <property type="project" value="InterPro"/>
</dbReference>
<evidence type="ECO:0000256" key="2">
    <source>
        <dbReference type="ARBA" id="ARBA00007431"/>
    </source>
</evidence>
<sequence>YTNAQMEKLKPQVEQLRREAQVQPMKVSAASSNLIAFMATNLPQDPLVPNNGPIQDNPFEEKKKCSVL</sequence>
<dbReference type="Pfam" id="PF00631">
    <property type="entry name" value="G-gamma"/>
    <property type="match status" value="1"/>
</dbReference>
<organism evidence="8 9">
    <name type="scientific">Pristionchus mayeri</name>
    <dbReference type="NCBI Taxonomy" id="1317129"/>
    <lineage>
        <taxon>Eukaryota</taxon>
        <taxon>Metazoa</taxon>
        <taxon>Ecdysozoa</taxon>
        <taxon>Nematoda</taxon>
        <taxon>Chromadorea</taxon>
        <taxon>Rhabditida</taxon>
        <taxon>Rhabditina</taxon>
        <taxon>Diplogasteromorpha</taxon>
        <taxon>Diplogasteroidea</taxon>
        <taxon>Neodiplogasteridae</taxon>
        <taxon>Pristionchus</taxon>
    </lineage>
</organism>
<accession>A0AAN4Z3P3</accession>
<comment type="similarity">
    <text evidence="2">Belongs to the G protein gamma family.</text>
</comment>
<evidence type="ECO:0000259" key="7">
    <source>
        <dbReference type="PROSITE" id="PS50058"/>
    </source>
</evidence>
<evidence type="ECO:0000256" key="4">
    <source>
        <dbReference type="ARBA" id="ARBA00023136"/>
    </source>
</evidence>
<comment type="caution">
    <text evidence="8">The sequence shown here is derived from an EMBL/GenBank/DDBJ whole genome shotgun (WGS) entry which is preliminary data.</text>
</comment>
<feature type="compositionally biased region" description="Basic and acidic residues" evidence="6">
    <location>
        <begin position="59"/>
        <end position="68"/>
    </location>
</feature>
<feature type="region of interest" description="Disordered" evidence="6">
    <location>
        <begin position="45"/>
        <end position="68"/>
    </location>
</feature>
<reference evidence="9" key="1">
    <citation type="submission" date="2022-10" db="EMBL/GenBank/DDBJ databases">
        <title>Genome assembly of Pristionchus species.</title>
        <authorList>
            <person name="Yoshida K."/>
            <person name="Sommer R.J."/>
        </authorList>
    </citation>
    <scope>NUCLEOTIDE SEQUENCE [LARGE SCALE GENOMIC DNA]</scope>
    <source>
        <strain evidence="9">RS5460</strain>
    </source>
</reference>
<comment type="subcellular location">
    <subcellularLocation>
        <location evidence="1">Cell membrane</location>
    </subcellularLocation>
</comment>